<dbReference type="GO" id="GO:0016491">
    <property type="term" value="F:oxidoreductase activity"/>
    <property type="evidence" value="ECO:0007669"/>
    <property type="project" value="InterPro"/>
</dbReference>
<evidence type="ECO:0000313" key="3">
    <source>
        <dbReference type="EMBL" id="QSB13021.1"/>
    </source>
</evidence>
<dbReference type="SUPFAM" id="SSF50475">
    <property type="entry name" value="FMN-binding split barrel"/>
    <property type="match status" value="1"/>
</dbReference>
<dbReference type="Gene3D" id="2.30.110.10">
    <property type="entry name" value="Electron Transport, Fmn-binding Protein, Chain A"/>
    <property type="match status" value="1"/>
</dbReference>
<dbReference type="Proteomes" id="UP000662857">
    <property type="component" value="Chromosome"/>
</dbReference>
<name>A0A895Y6M5_9ACTN</name>
<accession>A0A895Y6M5</accession>
<dbReference type="InterPro" id="IPR012349">
    <property type="entry name" value="Split_barrel_FMN-bd"/>
</dbReference>
<keyword evidence="4" id="KW-1185">Reference proteome</keyword>
<proteinExistence type="inferred from homology"/>
<comment type="catalytic activity">
    <reaction evidence="2">
        <text>oxidized coenzyme F420-(gamma-L-Glu)(n) + a quinol + H(+) = reduced coenzyme F420-(gamma-L-Glu)(n) + a quinone</text>
        <dbReference type="Rhea" id="RHEA:39663"/>
        <dbReference type="Rhea" id="RHEA-COMP:12939"/>
        <dbReference type="Rhea" id="RHEA-COMP:14378"/>
        <dbReference type="ChEBI" id="CHEBI:15378"/>
        <dbReference type="ChEBI" id="CHEBI:24646"/>
        <dbReference type="ChEBI" id="CHEBI:132124"/>
        <dbReference type="ChEBI" id="CHEBI:133980"/>
        <dbReference type="ChEBI" id="CHEBI:139511"/>
    </reaction>
</comment>
<dbReference type="KEGG" id="nhy:JQS43_15315"/>
<organism evidence="3 4">
    <name type="scientific">Natronosporangium hydrolyticum</name>
    <dbReference type="NCBI Taxonomy" id="2811111"/>
    <lineage>
        <taxon>Bacteria</taxon>
        <taxon>Bacillati</taxon>
        <taxon>Actinomycetota</taxon>
        <taxon>Actinomycetes</taxon>
        <taxon>Micromonosporales</taxon>
        <taxon>Micromonosporaceae</taxon>
        <taxon>Natronosporangium</taxon>
    </lineage>
</organism>
<dbReference type="PANTHER" id="PTHR39428">
    <property type="entry name" value="F420H(2)-DEPENDENT QUINONE REDUCTASE RV1261C"/>
    <property type="match status" value="1"/>
</dbReference>
<dbReference type="NCBIfam" id="TIGR00026">
    <property type="entry name" value="hi_GC_TIGR00026"/>
    <property type="match status" value="1"/>
</dbReference>
<dbReference type="EMBL" id="CP070499">
    <property type="protein sequence ID" value="QSB13021.1"/>
    <property type="molecule type" value="Genomic_DNA"/>
</dbReference>
<dbReference type="PANTHER" id="PTHR39428:SF3">
    <property type="entry name" value="DEAZAFLAVIN-DEPENDENT NITROREDUCTASE"/>
    <property type="match status" value="1"/>
</dbReference>
<dbReference type="InterPro" id="IPR004378">
    <property type="entry name" value="F420H2_quin_Rdtase"/>
</dbReference>
<dbReference type="GO" id="GO:0005886">
    <property type="term" value="C:plasma membrane"/>
    <property type="evidence" value="ECO:0007669"/>
    <property type="project" value="TreeGrafter"/>
</dbReference>
<evidence type="ECO:0000256" key="2">
    <source>
        <dbReference type="ARBA" id="ARBA00049106"/>
    </source>
</evidence>
<sequence length="137" mass="15330">MLFGDEHVRVYEETDGAEGHIWLNGAPVLILTTTGRKSGQQRKTPLIYQQVDGGYVVVASAGGADQHPGWFLNLQADPEVRVQVGADKFPARSRVADPQERAAWWPAMARVWPDYDKYQTQTEREIPLVLLEPAIMS</sequence>
<protein>
    <submittedName>
        <fullName evidence="3">Nitroreductase family deazaflavin-dependent oxidoreductase</fullName>
    </submittedName>
</protein>
<dbReference type="Pfam" id="PF04075">
    <property type="entry name" value="F420H2_quin_red"/>
    <property type="match status" value="1"/>
</dbReference>
<evidence type="ECO:0000313" key="4">
    <source>
        <dbReference type="Proteomes" id="UP000662857"/>
    </source>
</evidence>
<comment type="similarity">
    <text evidence="1">Belongs to the F420H(2)-dependent quinone reductase family.</text>
</comment>
<dbReference type="AlphaFoldDB" id="A0A895Y6M5"/>
<dbReference type="GO" id="GO:0070967">
    <property type="term" value="F:coenzyme F420 binding"/>
    <property type="evidence" value="ECO:0007669"/>
    <property type="project" value="TreeGrafter"/>
</dbReference>
<reference evidence="3" key="1">
    <citation type="submission" date="2021-02" db="EMBL/GenBank/DDBJ databases">
        <title>Natrosporangium hydrolyticum gen. nov., sp. nov, a haloalkaliphilic actinobacterium from a soda solonchak soil.</title>
        <authorList>
            <person name="Sorokin D.Y."/>
            <person name="Khijniak T.V."/>
            <person name="Zakharycheva A.P."/>
            <person name="Boueva O.V."/>
            <person name="Ariskina E.V."/>
            <person name="Hahnke R.L."/>
            <person name="Bunk B."/>
            <person name="Sproer C."/>
            <person name="Schumann P."/>
            <person name="Evtushenko L.I."/>
            <person name="Kublanov I.V."/>
        </authorList>
    </citation>
    <scope>NUCLEOTIDE SEQUENCE</scope>
    <source>
        <strain evidence="3">DSM 106523</strain>
    </source>
</reference>
<gene>
    <name evidence="3" type="ORF">JQS43_15315</name>
</gene>
<evidence type="ECO:0000256" key="1">
    <source>
        <dbReference type="ARBA" id="ARBA00008710"/>
    </source>
</evidence>
<dbReference type="RefSeq" id="WP_239675079.1">
    <property type="nucleotide sequence ID" value="NZ_CP070499.1"/>
</dbReference>